<name>A0A8J6BGQ3_ELECQ</name>
<accession>A0A8J6BGQ3</accession>
<proteinExistence type="predicted"/>
<gene>
    <name evidence="1" type="ORF">GDO78_014582</name>
</gene>
<sequence>MTFDESQWTKYFQFGHRTLIAKYKSTRNLLQNCLPIVEGAFHTPPLVHRTPRHTLKMWGGKGDNDTVQWNCPPAHGCWS</sequence>
<organism evidence="1 2">
    <name type="scientific">Eleutherodactylus coqui</name>
    <name type="common">Puerto Rican coqui</name>
    <dbReference type="NCBI Taxonomy" id="57060"/>
    <lineage>
        <taxon>Eukaryota</taxon>
        <taxon>Metazoa</taxon>
        <taxon>Chordata</taxon>
        <taxon>Craniata</taxon>
        <taxon>Vertebrata</taxon>
        <taxon>Euteleostomi</taxon>
        <taxon>Amphibia</taxon>
        <taxon>Batrachia</taxon>
        <taxon>Anura</taxon>
        <taxon>Neobatrachia</taxon>
        <taxon>Hyloidea</taxon>
        <taxon>Eleutherodactylidae</taxon>
        <taxon>Eleutherodactylinae</taxon>
        <taxon>Eleutherodactylus</taxon>
        <taxon>Eleutherodactylus</taxon>
    </lineage>
</organism>
<dbReference type="EMBL" id="WNTK01012595">
    <property type="protein sequence ID" value="KAG9462243.1"/>
    <property type="molecule type" value="Genomic_DNA"/>
</dbReference>
<dbReference type="Proteomes" id="UP000770717">
    <property type="component" value="Unassembled WGS sequence"/>
</dbReference>
<comment type="caution">
    <text evidence="1">The sequence shown here is derived from an EMBL/GenBank/DDBJ whole genome shotgun (WGS) entry which is preliminary data.</text>
</comment>
<dbReference type="AlphaFoldDB" id="A0A8J6BGQ3"/>
<protein>
    <submittedName>
        <fullName evidence="1">Uncharacterized protein</fullName>
    </submittedName>
</protein>
<keyword evidence="2" id="KW-1185">Reference proteome</keyword>
<reference evidence="1" key="1">
    <citation type="thesis" date="2020" institute="ProQuest LLC" country="789 East Eisenhower Parkway, Ann Arbor, MI, USA">
        <title>Comparative Genomics and Chromosome Evolution.</title>
        <authorList>
            <person name="Mudd A.B."/>
        </authorList>
    </citation>
    <scope>NUCLEOTIDE SEQUENCE</scope>
    <source>
        <strain evidence="1">HN-11 Male</strain>
        <tissue evidence="1">Kidney and liver</tissue>
    </source>
</reference>
<evidence type="ECO:0000313" key="1">
    <source>
        <dbReference type="EMBL" id="KAG9462243.1"/>
    </source>
</evidence>
<evidence type="ECO:0000313" key="2">
    <source>
        <dbReference type="Proteomes" id="UP000770717"/>
    </source>
</evidence>